<feature type="domain" description="SUEL-type lectin" evidence="2">
    <location>
        <begin position="1412"/>
        <end position="1505"/>
    </location>
</feature>
<feature type="compositionally biased region" description="Low complexity" evidence="1">
    <location>
        <begin position="655"/>
        <end position="669"/>
    </location>
</feature>
<dbReference type="InterPro" id="IPR043159">
    <property type="entry name" value="Lectin_gal-bd_sf"/>
</dbReference>
<feature type="compositionally biased region" description="Polar residues" evidence="1">
    <location>
        <begin position="339"/>
        <end position="348"/>
    </location>
</feature>
<dbReference type="Gene3D" id="2.60.120.740">
    <property type="match status" value="1"/>
</dbReference>
<feature type="compositionally biased region" description="Low complexity" evidence="1">
    <location>
        <begin position="1031"/>
        <end position="1073"/>
    </location>
</feature>
<dbReference type="Pfam" id="PF02140">
    <property type="entry name" value="SUEL_Lectin"/>
    <property type="match status" value="1"/>
</dbReference>
<feature type="compositionally biased region" description="Basic and acidic residues" evidence="1">
    <location>
        <begin position="868"/>
        <end position="877"/>
    </location>
</feature>
<evidence type="ECO:0000313" key="3">
    <source>
        <dbReference type="EMBL" id="PFX15273.1"/>
    </source>
</evidence>
<keyword evidence="4" id="KW-1185">Reference proteome</keyword>
<evidence type="ECO:0000259" key="2">
    <source>
        <dbReference type="PROSITE" id="PS50228"/>
    </source>
</evidence>
<evidence type="ECO:0000256" key="1">
    <source>
        <dbReference type="SAM" id="MobiDB-lite"/>
    </source>
</evidence>
<comment type="caution">
    <text evidence="3">The sequence shown here is derived from an EMBL/GenBank/DDBJ whole genome shotgun (WGS) entry which is preliminary data.</text>
</comment>
<feature type="region of interest" description="Disordered" evidence="1">
    <location>
        <begin position="1100"/>
        <end position="1138"/>
    </location>
</feature>
<dbReference type="InterPro" id="IPR008160">
    <property type="entry name" value="Collagen"/>
</dbReference>
<dbReference type="PANTHER" id="PTHR46780">
    <property type="entry name" value="PROTEIN EVA-1"/>
    <property type="match status" value="1"/>
</dbReference>
<feature type="compositionally biased region" description="Polar residues" evidence="1">
    <location>
        <begin position="378"/>
        <end position="387"/>
    </location>
</feature>
<organism evidence="3 4">
    <name type="scientific">Stylophora pistillata</name>
    <name type="common">Smooth cauliflower coral</name>
    <dbReference type="NCBI Taxonomy" id="50429"/>
    <lineage>
        <taxon>Eukaryota</taxon>
        <taxon>Metazoa</taxon>
        <taxon>Cnidaria</taxon>
        <taxon>Anthozoa</taxon>
        <taxon>Hexacorallia</taxon>
        <taxon>Scleractinia</taxon>
        <taxon>Astrocoeniina</taxon>
        <taxon>Pocilloporidae</taxon>
        <taxon>Stylophora</taxon>
    </lineage>
</organism>
<feature type="compositionally biased region" description="Basic and acidic residues" evidence="1">
    <location>
        <begin position="434"/>
        <end position="446"/>
    </location>
</feature>
<feature type="compositionally biased region" description="Low complexity" evidence="1">
    <location>
        <begin position="1232"/>
        <end position="1241"/>
    </location>
</feature>
<feature type="compositionally biased region" description="Acidic residues" evidence="1">
    <location>
        <begin position="510"/>
        <end position="528"/>
    </location>
</feature>
<proteinExistence type="predicted"/>
<feature type="region of interest" description="Disordered" evidence="1">
    <location>
        <begin position="266"/>
        <end position="323"/>
    </location>
</feature>
<feature type="region of interest" description="Disordered" evidence="1">
    <location>
        <begin position="335"/>
        <end position="803"/>
    </location>
</feature>
<feature type="compositionally biased region" description="Polar residues" evidence="1">
    <location>
        <begin position="117"/>
        <end position="134"/>
    </location>
</feature>
<feature type="compositionally biased region" description="Acidic residues" evidence="1">
    <location>
        <begin position="467"/>
        <end position="484"/>
    </location>
</feature>
<feature type="compositionally biased region" description="Acidic residues" evidence="1">
    <location>
        <begin position="447"/>
        <end position="458"/>
    </location>
</feature>
<dbReference type="CDD" id="cd22838">
    <property type="entry name" value="Gal_Rha_Lectin_nemgal"/>
    <property type="match status" value="1"/>
</dbReference>
<dbReference type="Proteomes" id="UP000225706">
    <property type="component" value="Unassembled WGS sequence"/>
</dbReference>
<feature type="compositionally biased region" description="Polar residues" evidence="1">
    <location>
        <begin position="729"/>
        <end position="738"/>
    </location>
</feature>
<reference evidence="4" key="1">
    <citation type="journal article" date="2017" name="bioRxiv">
        <title>Comparative analysis of the genomes of Stylophora pistillata and Acropora digitifera provides evidence for extensive differences between species of corals.</title>
        <authorList>
            <person name="Voolstra C.R."/>
            <person name="Li Y."/>
            <person name="Liew Y.J."/>
            <person name="Baumgarten S."/>
            <person name="Zoccola D."/>
            <person name="Flot J.-F."/>
            <person name="Tambutte S."/>
            <person name="Allemand D."/>
            <person name="Aranda M."/>
        </authorList>
    </citation>
    <scope>NUCLEOTIDE SEQUENCE [LARGE SCALE GENOMIC DNA]</scope>
</reference>
<feature type="compositionally biased region" description="Low complexity" evidence="1">
    <location>
        <begin position="312"/>
        <end position="321"/>
    </location>
</feature>
<dbReference type="GO" id="GO:0030246">
    <property type="term" value="F:carbohydrate binding"/>
    <property type="evidence" value="ECO:0007669"/>
    <property type="project" value="InterPro"/>
</dbReference>
<protein>
    <submittedName>
        <fullName evidence="3">Collagen alpha-1(XXVII) chain A</fullName>
    </submittedName>
</protein>
<feature type="region of interest" description="Disordered" evidence="1">
    <location>
        <begin position="868"/>
        <end position="1073"/>
    </location>
</feature>
<feature type="region of interest" description="Disordered" evidence="1">
    <location>
        <begin position="1336"/>
        <end position="1363"/>
    </location>
</feature>
<dbReference type="InterPro" id="IPR000922">
    <property type="entry name" value="Lectin_gal-bd_dom"/>
</dbReference>
<sequence>MTQLLHSIKRFQWRTKLHLFQRLVRQNMTLFRTTLTTILVITLSECTKLSDVPDNVKLQKDSDINLMEVLESLAPVPSEEVVAIRPKGEGIERFRRRVEPASGISSLSELPDLPAPQENNSIFSHRSFSDSGATPPSGEGEWDSGHAASSKTKKSEIGGEDASGSGEGSGILQHESAEQEKPVLVTPATLTSDEEGSSVAPSTLAGAVAAQPPPVATSHNGESKPSNAVDGAASFNAVEPEEAGSAQLRSVANMSSLNQTNIIVKESPAAKISKGEGQQTAITNKDVPESSGVEETARLEPTAVIKQDHTASGSGETSGSGLNADELAFIAGLKKAKRQQTTPSQALTRANLPGSVGNNEDDDDDDDDNNDENGDASGEQSDSSASGEQEDETASSKSDEDQKQDETASSKSDEDQNEDETASSKSDEDQNEEAQQRSETSRRLEENSSEDDDDDDVSADGSGSASGDDEDFDDEDDSGESSADESERRDTIVDVASGSGVDFLSGVGDSDSEDDSSESSGEDDEPEDNLPGSIGEVNDIEKLEKKPVQAATAPGFAFTSASGVPPSTHETVPASGSGLPVVAVGQRSAKKPMLDQTSPKASISSSGSGEEELPGSVGGISDIGQVESATPSDTNSAASGSGDLGTTSQYKQDESLLQQVLQSESSGSGESEKQDESLPGSVGGQIILDETGSASGSGTEPLAIVSPDFGTGSGETPKLHPWEPVLSLPQDSLSSGSGNDEKISGSGIGEDLESLASSSEDQTLPGSVGAVGPNLMTMASPENKPGSGMADQSGSGSGVGSGLQEEVNLMRAIKFGYSSGSGLEQLDNNETRNENMIDTVKTTKPSPALGDGNNVTQSANSTIIVKTEENSVGKNDESSGEFGLLQSLQPSRGSGVAEEPLPGGFGNGDSVDIQSLAGSGGEDASGVTLSSGSFGSFMDEGISGSGSGSGLANSDVISEVSGGSSSGSGKFSSSSEELQALSKKDYAPTASALASASASAEQDSGSSSGSGSSPLPVAKHNYSPTPKRVGTGISSTTLAALASGSSSSGQSDSSASALPGSVGVEESFSSSGSAVFDTSGSGFIPIGEIPQEDLLNTEVETSASGSDEINVVESGAGEGSGAHSTNDEGVEETALRSHTDKVKPVSFNLDSAGLQADVQAALGKIPINLGVGSGSTYGLGSGGGIDYGSASDFLSGSGGSGTLELTPATTPSDAIVDLFGNTFGSAEKENAKSSNKSVASSDEGSSFKHQKQGKNRHQIPISGDDEIALSDEKEQVEFDLPKPGDTVDQQLLDRFMISQILEQNLTLFYGGLSGRPGKQGPVGPPGATGMRGMTGAMGPPGPIGDLGSPGADGESGPIGPPGLPGMPGFKGEKGPPGLMGLAGEPGAPGIPGPLGNVGPAGPEAVMPNCSYICEGEKTWLQCKQYETIKINRAFWGREENEFCPKAPVGLVTDKICETDADNTFKKVESQCRNNQACEIVASNTFFDDPTCKNTFKYLKLCYECIPDEVHTTDVLLDLGKRRKRGTRLEDVLRKRREKSEREKLLKDLWKHPYHARVV</sequence>
<feature type="compositionally biased region" description="Low complexity" evidence="1">
    <location>
        <begin position="990"/>
        <end position="1013"/>
    </location>
</feature>
<dbReference type="EMBL" id="LSMT01000665">
    <property type="protein sequence ID" value="PFX15273.1"/>
    <property type="molecule type" value="Genomic_DNA"/>
</dbReference>
<keyword evidence="3" id="KW-0176">Collagen</keyword>
<evidence type="ECO:0000313" key="4">
    <source>
        <dbReference type="Proteomes" id="UP000225706"/>
    </source>
</evidence>
<name>A0A2B4REM4_STYPI</name>
<feature type="compositionally biased region" description="Basic and acidic residues" evidence="1">
    <location>
        <begin position="397"/>
        <end position="414"/>
    </location>
</feature>
<feature type="region of interest" description="Disordered" evidence="1">
    <location>
        <begin position="1227"/>
        <end position="1261"/>
    </location>
</feature>
<dbReference type="OrthoDB" id="5984073at2759"/>
<accession>A0A2B4REM4</accession>
<feature type="region of interest" description="Disordered" evidence="1">
    <location>
        <begin position="103"/>
        <end position="247"/>
    </location>
</feature>
<feature type="compositionally biased region" description="Acidic residues" evidence="1">
    <location>
        <begin position="359"/>
        <end position="374"/>
    </location>
</feature>
<dbReference type="GO" id="GO:0005581">
    <property type="term" value="C:collagen trimer"/>
    <property type="evidence" value="ECO:0007669"/>
    <property type="project" value="UniProtKB-KW"/>
</dbReference>
<dbReference type="Pfam" id="PF01391">
    <property type="entry name" value="Collagen"/>
    <property type="match status" value="1"/>
</dbReference>
<feature type="compositionally biased region" description="Polar residues" evidence="1">
    <location>
        <begin position="217"/>
        <end position="226"/>
    </location>
</feature>
<gene>
    <name evidence="3" type="primary">col27a1a</name>
    <name evidence="3" type="ORF">AWC38_SpisGene20499</name>
</gene>
<feature type="compositionally biased region" description="Polar residues" evidence="1">
    <location>
        <begin position="627"/>
        <end position="650"/>
    </location>
</feature>
<feature type="compositionally biased region" description="Basic residues" evidence="1">
    <location>
        <begin position="1248"/>
        <end position="1257"/>
    </location>
</feature>
<feature type="compositionally biased region" description="Low complexity" evidence="1">
    <location>
        <begin position="958"/>
        <end position="977"/>
    </location>
</feature>
<dbReference type="PROSITE" id="PS50228">
    <property type="entry name" value="SUEL_LECTIN"/>
    <property type="match status" value="1"/>
</dbReference>